<comment type="caution">
    <text evidence="1">The sequence shown here is derived from an EMBL/GenBank/DDBJ whole genome shotgun (WGS) entry which is preliminary data.</text>
</comment>
<evidence type="ECO:0000313" key="1">
    <source>
        <dbReference type="EMBL" id="HIP57570.1"/>
    </source>
</evidence>
<gene>
    <name evidence="1" type="ORF">EYH02_05875</name>
</gene>
<accession>A0A832YTN1</accession>
<sequence length="324" mass="36001">MEDMLINAVTRLAMGLALEALGYPKPGNVHRMRNFSDTTLEDFVVSGFTAVFYLYKAARRGAKVARGEKPRVLLGDAISGMVSKAREVSGGGNTCLGTAILLVPLATALGYLYARDEDPTIDSLAIEATNLLKNYTTISDAIELYKAIRIASPSYLKPEDVTDPLPNVWDPQFAHRLTAKGYRLWHVLVYSAERDVVARETVSRYQFSREAARFLSQRLEEHGDWNRAVVETYLWVLSRVRDTIVALKHGIDTALEIRRRAAEILRVAESSWEEALPMIKQLDDELGARGINPGSSADIVATAIALYAVEKRCRIVRAGKCVEM</sequence>
<dbReference type="AlphaFoldDB" id="A0A832YTN1"/>
<dbReference type="PANTHER" id="PTHR42280">
    <property type="entry name" value="CITG FAMILY PROTEIN"/>
    <property type="match status" value="1"/>
</dbReference>
<dbReference type="Proteomes" id="UP000605805">
    <property type="component" value="Unassembled WGS sequence"/>
</dbReference>
<dbReference type="InterPro" id="IPR002736">
    <property type="entry name" value="CitG"/>
</dbReference>
<protein>
    <submittedName>
        <fullName evidence="1">Triphosphoribosyl-dephospho-CoA synthase</fullName>
    </submittedName>
</protein>
<dbReference type="Gene3D" id="1.10.4200.10">
    <property type="entry name" value="Triphosphoribosyl-dephospho-CoA protein"/>
    <property type="match status" value="1"/>
</dbReference>
<dbReference type="GO" id="GO:0046917">
    <property type="term" value="F:triphosphoribosyl-dephospho-CoA synthase activity"/>
    <property type="evidence" value="ECO:0007669"/>
    <property type="project" value="InterPro"/>
</dbReference>
<name>A0A832YTN1_9CREN</name>
<dbReference type="GO" id="GO:0005524">
    <property type="term" value="F:ATP binding"/>
    <property type="evidence" value="ECO:0007669"/>
    <property type="project" value="InterPro"/>
</dbReference>
<dbReference type="Pfam" id="PF01874">
    <property type="entry name" value="CitG"/>
    <property type="match status" value="1"/>
</dbReference>
<organism evidence="1 2">
    <name type="scientific">Ignisphaera aggregans</name>
    <dbReference type="NCBI Taxonomy" id="334771"/>
    <lineage>
        <taxon>Archaea</taxon>
        <taxon>Thermoproteota</taxon>
        <taxon>Thermoprotei</taxon>
        <taxon>Desulfurococcales</taxon>
        <taxon>Desulfurococcaceae</taxon>
        <taxon>Ignisphaera</taxon>
    </lineage>
</organism>
<evidence type="ECO:0000313" key="2">
    <source>
        <dbReference type="Proteomes" id="UP000605805"/>
    </source>
</evidence>
<dbReference type="PANTHER" id="PTHR42280:SF1">
    <property type="entry name" value="CITG FAMILY PROTEIN"/>
    <property type="match status" value="1"/>
</dbReference>
<dbReference type="EMBL" id="DQTV01000119">
    <property type="protein sequence ID" value="HIP57570.1"/>
    <property type="molecule type" value="Genomic_DNA"/>
</dbReference>
<proteinExistence type="predicted"/>
<reference evidence="1" key="1">
    <citation type="journal article" date="2020" name="ISME J.">
        <title>Gammaproteobacteria mediating utilization of methyl-, sulfur- and petroleum organic compounds in deep ocean hydrothermal plumes.</title>
        <authorList>
            <person name="Zhou Z."/>
            <person name="Liu Y."/>
            <person name="Pan J."/>
            <person name="Cron B.R."/>
            <person name="Toner B.M."/>
            <person name="Anantharaman K."/>
            <person name="Breier J.A."/>
            <person name="Dick G.J."/>
            <person name="Li M."/>
        </authorList>
    </citation>
    <scope>NUCLEOTIDE SEQUENCE</scope>
    <source>
        <strain evidence="1">SZUA-1435</strain>
    </source>
</reference>